<keyword evidence="2" id="KW-1185">Reference proteome</keyword>
<organism evidence="1 2">
    <name type="scientific">Allofournierella massiliensis</name>
    <dbReference type="NCBI Taxonomy" id="1650663"/>
    <lineage>
        <taxon>Bacteria</taxon>
        <taxon>Bacillati</taxon>
        <taxon>Bacillota</taxon>
        <taxon>Clostridia</taxon>
        <taxon>Eubacteriales</taxon>
        <taxon>Oscillospiraceae</taxon>
        <taxon>Allofournierella</taxon>
    </lineage>
</organism>
<sequence length="186" mass="21433">MLLEDEQHVIKWLSQYGALPKTQILQMLYNKPRSTAEKIIRNLKRNMQITDVGGGYYLGLDGLCKPDQRMILAVWVLLKFINVVDPMAHYPATYPAQLFFLKENTGYEIVVLYEGEQHLSKLLHPQDEDTKYIFVLPNIQMASQLVLPAAPCLFATVEFNGEEIPEVLFYRGGDEEWTTSVRLPER</sequence>
<reference evidence="1 2" key="1">
    <citation type="submission" date="2023-06" db="EMBL/GenBank/DDBJ databases">
        <title>Identification and characterization of horizontal gene transfer across gut microbiota members of farm animals based on homology search.</title>
        <authorList>
            <person name="Schwarzerova J."/>
            <person name="Nykrynova M."/>
            <person name="Jureckova K."/>
            <person name="Cejkova D."/>
            <person name="Rychlik I."/>
        </authorList>
    </citation>
    <scope>NUCLEOTIDE SEQUENCE [LARGE SCALE GENOMIC DNA]</scope>
    <source>
        <strain evidence="1 2">ET340</strain>
    </source>
</reference>
<proteinExistence type="predicted"/>
<dbReference type="RefSeq" id="WP_289598938.1">
    <property type="nucleotide sequence ID" value="NZ_JAUDCL010000002.1"/>
</dbReference>
<dbReference type="Pfam" id="PF18954">
    <property type="entry name" value="DUF5697"/>
    <property type="match status" value="1"/>
</dbReference>
<evidence type="ECO:0000313" key="2">
    <source>
        <dbReference type="Proteomes" id="UP001529380"/>
    </source>
</evidence>
<dbReference type="Proteomes" id="UP001529380">
    <property type="component" value="Unassembled WGS sequence"/>
</dbReference>
<protein>
    <submittedName>
        <fullName evidence="1">DUF5697 family protein</fullName>
    </submittedName>
</protein>
<evidence type="ECO:0000313" key="1">
    <source>
        <dbReference type="EMBL" id="MDM8200112.1"/>
    </source>
</evidence>
<gene>
    <name evidence="1" type="ORF">QUW08_02210</name>
</gene>
<accession>A0ABT7UMJ4</accession>
<name>A0ABT7UMJ4_9FIRM</name>
<dbReference type="InterPro" id="IPR043752">
    <property type="entry name" value="DUF5697"/>
</dbReference>
<dbReference type="EMBL" id="JAUDCL010000002">
    <property type="protein sequence ID" value="MDM8200112.1"/>
    <property type="molecule type" value="Genomic_DNA"/>
</dbReference>
<comment type="caution">
    <text evidence="1">The sequence shown here is derived from an EMBL/GenBank/DDBJ whole genome shotgun (WGS) entry which is preliminary data.</text>
</comment>